<dbReference type="EMBL" id="CP015839">
    <property type="protein sequence ID" value="ANG64873.1"/>
    <property type="molecule type" value="Genomic_DNA"/>
</dbReference>
<evidence type="ECO:0000256" key="2">
    <source>
        <dbReference type="ARBA" id="ARBA00022679"/>
    </source>
</evidence>
<accession>A0A1A9F568</accession>
<dbReference type="OrthoDB" id="9155960at2"/>
<dbReference type="AlphaFoldDB" id="A0A1A9F568"/>
<dbReference type="STRING" id="1821621.A8C75_21915"/>
<reference evidence="5 6" key="2">
    <citation type="journal article" date="2018" name="Int. J. Syst. Evol. Microbiol.">
        <title>Marinobacterium aestuarii sp. nov., a benzene-degrading marine bacterium isolated from estuary sediment.</title>
        <authorList>
            <person name="Bae S.S."/>
            <person name="Jung J."/>
            <person name="Chung D."/>
            <person name="Baek K."/>
        </authorList>
    </citation>
    <scope>NUCLEOTIDE SEQUENCE [LARGE SCALE GENOMIC DNA]</scope>
    <source>
        <strain evidence="5 6">ST58-10</strain>
    </source>
</reference>
<evidence type="ECO:0000256" key="4">
    <source>
        <dbReference type="ARBA" id="ARBA00022833"/>
    </source>
</evidence>
<dbReference type="KEGG" id="mars:A8C75_21915"/>
<dbReference type="InterPro" id="IPR008567">
    <property type="entry name" value="BKACE"/>
</dbReference>
<keyword evidence="6" id="KW-1185">Reference proteome</keyword>
<dbReference type="GO" id="GO:0046872">
    <property type="term" value="F:metal ion binding"/>
    <property type="evidence" value="ECO:0007669"/>
    <property type="project" value="UniProtKB-KW"/>
</dbReference>
<dbReference type="Pfam" id="PF05853">
    <property type="entry name" value="BKACE"/>
    <property type="match status" value="1"/>
</dbReference>
<keyword evidence="3" id="KW-0479">Metal-binding</keyword>
<protein>
    <submittedName>
        <fullName evidence="5">NADPH:quinone reductase</fullName>
    </submittedName>
</protein>
<dbReference type="PANTHER" id="PTHR37418">
    <property type="entry name" value="3-KETO-5-AMINOHEXANOATE CLEAVAGE ENZYME-RELATED"/>
    <property type="match status" value="1"/>
</dbReference>
<proteinExistence type="predicted"/>
<organism evidence="5 6">
    <name type="scientific">Marinobacterium aestuarii</name>
    <dbReference type="NCBI Taxonomy" id="1821621"/>
    <lineage>
        <taxon>Bacteria</taxon>
        <taxon>Pseudomonadati</taxon>
        <taxon>Pseudomonadota</taxon>
        <taxon>Gammaproteobacteria</taxon>
        <taxon>Oceanospirillales</taxon>
        <taxon>Oceanospirillaceae</taxon>
        <taxon>Marinobacterium</taxon>
    </lineage>
</organism>
<sequence length="296" mass="32343">MNQDVIITCAVTGAADTADRSPHVPVTPKEIADAAIEAWNAGAAIAHMHVRDPETKQCSRRLDLYAEVCERLRAADCDVIINLTAGMGGDLYIGPEENPTAFCPETDLVGGLERLVHIEELKPEICTLDCGSVNFGDSNLVYISTPDMLRKAAARIQQLDVTVELEIFDTGNLWFALQMMKEGLINDNAMFQLCQGIPWGTPPELSLLKGMVDMLPANSNWTAFALGRKQLPWAAQSTLLGGHVRVGLEDNLYLGKGEFATNGQLVERAVNIVENMGSRILSPNEARQKLRLRGTQ</sequence>
<name>A0A1A9F568_9GAMM</name>
<evidence type="ECO:0000313" key="6">
    <source>
        <dbReference type="Proteomes" id="UP000078070"/>
    </source>
</evidence>
<dbReference type="Proteomes" id="UP000078070">
    <property type="component" value="Chromosome"/>
</dbReference>
<dbReference type="Gene3D" id="3.20.20.70">
    <property type="entry name" value="Aldolase class I"/>
    <property type="match status" value="1"/>
</dbReference>
<comment type="cofactor">
    <cofactor evidence="1">
        <name>Zn(2+)</name>
        <dbReference type="ChEBI" id="CHEBI:29105"/>
    </cofactor>
</comment>
<evidence type="ECO:0000256" key="3">
    <source>
        <dbReference type="ARBA" id="ARBA00022723"/>
    </source>
</evidence>
<reference evidence="6" key="1">
    <citation type="submission" date="2016-05" db="EMBL/GenBank/DDBJ databases">
        <authorList>
            <person name="Baek K."/>
            <person name="Yang S.-J."/>
        </authorList>
    </citation>
    <scope>NUCLEOTIDE SEQUENCE [LARGE SCALE GENOMIC DNA]</scope>
    <source>
        <strain evidence="6">ST58-10</strain>
    </source>
</reference>
<gene>
    <name evidence="5" type="ORF">A8C75_21915</name>
</gene>
<dbReference type="PANTHER" id="PTHR37418:SF2">
    <property type="entry name" value="3-KETO-5-AMINOHEXANOATE CLEAVAGE ENZYME"/>
    <property type="match status" value="1"/>
</dbReference>
<evidence type="ECO:0000313" key="5">
    <source>
        <dbReference type="EMBL" id="ANG64873.1"/>
    </source>
</evidence>
<keyword evidence="4" id="KW-0862">Zinc</keyword>
<keyword evidence="2" id="KW-0808">Transferase</keyword>
<dbReference type="GO" id="GO:0043720">
    <property type="term" value="F:3-keto-5-aminohexanoate cleavage activity"/>
    <property type="evidence" value="ECO:0007669"/>
    <property type="project" value="InterPro"/>
</dbReference>
<dbReference type="InterPro" id="IPR013785">
    <property type="entry name" value="Aldolase_TIM"/>
</dbReference>
<dbReference type="RefSeq" id="WP_067386555.1">
    <property type="nucleotide sequence ID" value="NZ_CP015839.1"/>
</dbReference>
<evidence type="ECO:0000256" key="1">
    <source>
        <dbReference type="ARBA" id="ARBA00001947"/>
    </source>
</evidence>